<dbReference type="OrthoDB" id="10062071at2759"/>
<feature type="compositionally biased region" description="Low complexity" evidence="1">
    <location>
        <begin position="482"/>
        <end position="495"/>
    </location>
</feature>
<dbReference type="EMBL" id="CAJOAY010006560">
    <property type="protein sequence ID" value="CAF4144448.1"/>
    <property type="molecule type" value="Genomic_DNA"/>
</dbReference>
<feature type="chain" id="PRO_5036228967" evidence="3">
    <location>
        <begin position="20"/>
        <end position="511"/>
    </location>
</feature>
<organism evidence="4 6">
    <name type="scientific">Adineta steineri</name>
    <dbReference type="NCBI Taxonomy" id="433720"/>
    <lineage>
        <taxon>Eukaryota</taxon>
        <taxon>Metazoa</taxon>
        <taxon>Spiralia</taxon>
        <taxon>Gnathifera</taxon>
        <taxon>Rotifera</taxon>
        <taxon>Eurotatoria</taxon>
        <taxon>Bdelloidea</taxon>
        <taxon>Adinetida</taxon>
        <taxon>Adinetidae</taxon>
        <taxon>Adineta</taxon>
    </lineage>
</organism>
<evidence type="ECO:0000256" key="3">
    <source>
        <dbReference type="SAM" id="SignalP"/>
    </source>
</evidence>
<dbReference type="EMBL" id="CAJNON010002226">
    <property type="protein sequence ID" value="CAF1504202.1"/>
    <property type="molecule type" value="Genomic_DNA"/>
</dbReference>
<name>A0A815TMR2_9BILA</name>
<evidence type="ECO:0000313" key="5">
    <source>
        <dbReference type="EMBL" id="CAF4144448.1"/>
    </source>
</evidence>
<evidence type="ECO:0000313" key="6">
    <source>
        <dbReference type="Proteomes" id="UP000663891"/>
    </source>
</evidence>
<comment type="caution">
    <text evidence="4">The sequence shown here is derived from an EMBL/GenBank/DDBJ whole genome shotgun (WGS) entry which is preliminary data.</text>
</comment>
<keyword evidence="2" id="KW-0812">Transmembrane</keyword>
<sequence length="511" mass="58488">MYLNLVLIFIINFISESSTFSTYLNQTTTTTYTNCLYPNRSKFTRPNSDTRNYYFHSIDINLLLTGSYTFTSNSTIDIYGSFHHSTIDLTNPYKSMITFDDNGGNNKQFEIKLGLLSKNPYNLMVTTAIPNITGCFTIIVKGPTIVHLFSNNIFFRELTTTTTTTTDPPIITSTYSGMLSTNSLLYSRLYNYMNPNYYYEAFEMIISESGIYTFMSEASIDTYGYLYDGLFDPLFPSVNLIGEDDNGNDNYQFLIKMSLRNKYKYILIITTSRERVIGDFLINVKGPSSVNLTPINQTISIYNNILSINSSTYSRFRLDENIACYYYQAIQIKTDTNGIYSFISNSSMDTYGYIYNNSFNPLYSSQNLIKSDDNSGNNRQFRINLPLVSHHTYVLIITTQEENIKGNFSIKVIGRNKVYFYLIPRTINTQSCIDRPSYSYNFNDDKSCRTLAAVIVTGASFWIMILVVCCCCCFKRCRGKDNSNQQSNSSEQNQNDDPPSYQSVIPSIIHH</sequence>
<dbReference type="AlphaFoldDB" id="A0A815TMR2"/>
<proteinExistence type="predicted"/>
<dbReference type="Proteomes" id="UP000663881">
    <property type="component" value="Unassembled WGS sequence"/>
</dbReference>
<keyword evidence="2" id="KW-0472">Membrane</keyword>
<evidence type="ECO:0000313" key="4">
    <source>
        <dbReference type="EMBL" id="CAF1504202.1"/>
    </source>
</evidence>
<feature type="transmembrane region" description="Helical" evidence="2">
    <location>
        <begin position="451"/>
        <end position="474"/>
    </location>
</feature>
<keyword evidence="3" id="KW-0732">Signal</keyword>
<evidence type="ECO:0000256" key="2">
    <source>
        <dbReference type="SAM" id="Phobius"/>
    </source>
</evidence>
<keyword evidence="2" id="KW-1133">Transmembrane helix</keyword>
<dbReference type="Proteomes" id="UP000663891">
    <property type="component" value="Unassembled WGS sequence"/>
</dbReference>
<reference evidence="4" key="1">
    <citation type="submission" date="2021-02" db="EMBL/GenBank/DDBJ databases">
        <authorList>
            <person name="Nowell W R."/>
        </authorList>
    </citation>
    <scope>NUCLEOTIDE SEQUENCE</scope>
</reference>
<evidence type="ECO:0000256" key="1">
    <source>
        <dbReference type="SAM" id="MobiDB-lite"/>
    </source>
</evidence>
<feature type="signal peptide" evidence="3">
    <location>
        <begin position="1"/>
        <end position="19"/>
    </location>
</feature>
<accession>A0A815TMR2</accession>
<gene>
    <name evidence="5" type="ORF">OKA104_LOCUS37910</name>
    <name evidence="4" type="ORF">VCS650_LOCUS42417</name>
</gene>
<feature type="region of interest" description="Disordered" evidence="1">
    <location>
        <begin position="480"/>
        <end position="502"/>
    </location>
</feature>
<protein>
    <submittedName>
        <fullName evidence="4">Uncharacterized protein</fullName>
    </submittedName>
</protein>